<dbReference type="InterPro" id="IPR013610">
    <property type="entry name" value="ArdC_N"/>
</dbReference>
<dbReference type="RefSeq" id="WP_301574358.1">
    <property type="nucleotide sequence ID" value="NZ_JAPWIE010000011.1"/>
</dbReference>
<reference evidence="3" key="1">
    <citation type="submission" date="2022-12" db="EMBL/GenBank/DDBJ databases">
        <authorList>
            <person name="Krivoruchko A.V."/>
            <person name="Elkin A."/>
        </authorList>
    </citation>
    <scope>NUCLEOTIDE SEQUENCE</scope>
    <source>
        <strain evidence="3">IEGM 1388</strain>
    </source>
</reference>
<keyword evidence="4" id="KW-1185">Reference proteome</keyword>
<proteinExistence type="predicted"/>
<organism evidence="3 4">
    <name type="scientific">Gordonia rubripertincta</name>
    <name type="common">Rhodococcus corallinus</name>
    <dbReference type="NCBI Taxonomy" id="36822"/>
    <lineage>
        <taxon>Bacteria</taxon>
        <taxon>Bacillati</taxon>
        <taxon>Actinomycetota</taxon>
        <taxon>Actinomycetes</taxon>
        <taxon>Mycobacteriales</taxon>
        <taxon>Gordoniaceae</taxon>
        <taxon>Gordonia</taxon>
    </lineage>
</organism>
<comment type="caution">
    <text evidence="3">The sequence shown here is derived from an EMBL/GenBank/DDBJ whole genome shotgun (WGS) entry which is preliminary data.</text>
</comment>
<feature type="domain" description="IrrE N-terminal-like" evidence="1">
    <location>
        <begin position="195"/>
        <end position="254"/>
    </location>
</feature>
<dbReference type="Proteomes" id="UP001067235">
    <property type="component" value="Unassembled WGS sequence"/>
</dbReference>
<dbReference type="InterPro" id="IPR010359">
    <property type="entry name" value="IrrE_HExxH"/>
</dbReference>
<evidence type="ECO:0000259" key="2">
    <source>
        <dbReference type="Pfam" id="PF08401"/>
    </source>
</evidence>
<name>A0ABT4N352_GORRU</name>
<accession>A0ABT4N352</accession>
<evidence type="ECO:0000259" key="1">
    <source>
        <dbReference type="Pfam" id="PF06114"/>
    </source>
</evidence>
<evidence type="ECO:0000313" key="4">
    <source>
        <dbReference type="Proteomes" id="UP001067235"/>
    </source>
</evidence>
<sequence length="313" mass="34296">MARTATTAADKAQARKALAEQLQASIVEKVAALTSSDQWTRFLDQSAAFHAYSFKNVVLILTQCPEATAVAGYNQWLERGRHVRAGQKAIRIFGFSFKKITDTDPDTGEEETERRAPRFPILSVFDESQTDPNTELTPRMLKANPKAKLWADVEQHPAQRLTGADPDGIYGQVSDVMTARGWTITHRELDGHTNGYTTCDGTRQIVIEAALQPAQTAKTMIHEAAHALLHADLTGPDRQQMHRGIREVEAESVAYVLAGLLGLDTTSYSIGYIAEWAAADTDLIATTGKRVLDTVHTLTNELTPQPTEQTAAA</sequence>
<dbReference type="Pfam" id="PF08401">
    <property type="entry name" value="ArdcN"/>
    <property type="match status" value="1"/>
</dbReference>
<gene>
    <name evidence="3" type="ORF">O4213_27040</name>
</gene>
<feature type="domain" description="N-terminal" evidence="2">
    <location>
        <begin position="17"/>
        <end position="124"/>
    </location>
</feature>
<dbReference type="Pfam" id="PF06114">
    <property type="entry name" value="Peptidase_M78"/>
    <property type="match status" value="1"/>
</dbReference>
<evidence type="ECO:0000313" key="3">
    <source>
        <dbReference type="EMBL" id="MCZ4553673.1"/>
    </source>
</evidence>
<protein>
    <submittedName>
        <fullName evidence="3">ArdC-like ssDNA-binding domain-containing protein</fullName>
    </submittedName>
</protein>
<dbReference type="EMBL" id="JAPWIE010000011">
    <property type="protein sequence ID" value="MCZ4553673.1"/>
    <property type="molecule type" value="Genomic_DNA"/>
</dbReference>